<dbReference type="SUPFAM" id="SSF56935">
    <property type="entry name" value="Porins"/>
    <property type="match status" value="1"/>
</dbReference>
<reference evidence="2 3" key="1">
    <citation type="submission" date="2020-10" db="EMBL/GenBank/DDBJ databases">
        <title>Connecting structure to function with the recovery of over 1000 high-quality activated sludge metagenome-assembled genomes encoding full-length rRNA genes using long-read sequencing.</title>
        <authorList>
            <person name="Singleton C.M."/>
            <person name="Petriglieri F."/>
            <person name="Kristensen J.M."/>
            <person name="Kirkegaard R.H."/>
            <person name="Michaelsen T.Y."/>
            <person name="Andersen M.H."/>
            <person name="Karst S.M."/>
            <person name="Dueholm M.S."/>
            <person name="Nielsen P.H."/>
            <person name="Albertsen M."/>
        </authorList>
    </citation>
    <scope>NUCLEOTIDE SEQUENCE [LARGE SCALE GENOMIC DNA]</scope>
    <source>
        <strain evidence="2">Ribe_18-Q3-R11-54_MAXAC.273</strain>
    </source>
</reference>
<proteinExistence type="predicted"/>
<dbReference type="InterPro" id="IPR012910">
    <property type="entry name" value="Plug_dom"/>
</dbReference>
<dbReference type="InterPro" id="IPR008969">
    <property type="entry name" value="CarboxyPept-like_regulatory"/>
</dbReference>
<organism evidence="2 3">
    <name type="scientific">Candidatus Opimibacter skivensis</name>
    <dbReference type="NCBI Taxonomy" id="2982028"/>
    <lineage>
        <taxon>Bacteria</taxon>
        <taxon>Pseudomonadati</taxon>
        <taxon>Bacteroidota</taxon>
        <taxon>Saprospiria</taxon>
        <taxon>Saprospirales</taxon>
        <taxon>Saprospiraceae</taxon>
        <taxon>Candidatus Opimibacter</taxon>
    </lineage>
</organism>
<feature type="domain" description="TonB-dependent receptor plug" evidence="1">
    <location>
        <begin position="131"/>
        <end position="219"/>
    </location>
</feature>
<accession>A0A9D7SYP5</accession>
<dbReference type="AlphaFoldDB" id="A0A9D7SYP5"/>
<evidence type="ECO:0000313" key="3">
    <source>
        <dbReference type="Proteomes" id="UP000808337"/>
    </source>
</evidence>
<dbReference type="Gene3D" id="2.60.40.1120">
    <property type="entry name" value="Carboxypeptidase-like, regulatory domain"/>
    <property type="match status" value="1"/>
</dbReference>
<sequence>MKLYILLGFCFFTCSLLGQRTITIHGSVLDLQNNEPIELVSVYANEFSIETSTSQEGKYELIIPAGKATKIQFRRTGYKAATYQLPVLAEGTRYELNISLAPVESNLEVIITAQRVEDAGMVREKVEALKLLPSTTGNLESILPHIALGTSSGTGGELTSQYNVRGGNYDENLVYVNDFEIYRPLLVRTGNQEGLSLPNIDLIRDLSFSSGSFEAKYGDKMSSVLDVRYKLPDSLRASFSASLLGATGHVEGSLPLGKDSYRRWRYLVGVRYKTNKYLLGSLDVKGEYSPSFADYQVYTTYDLSKDWQIALLANLNKNKYDFIPESSVIATGLINFALQLSTDFEGAESDLFINGMTGLSLSFVPDRKRNPLFLKFLMSGYKSLERENLDIIGSYRLSQIETSLNNPDAGEELALLGSGIQQSYSRNLLQTNIVNAEIKGGIELQSSNSRSNFIQAGLKLGYEDVTDRIHEWERLDSAGYSLPLDPDVLALQYSLNSNRDLQSLRYSGYIQNTFTKQYSRQREIRITGGVRSQYWDVNQEFLISPRFQFTWTPSAHKGFKLATGWYMQPGFYKELRRPDGTVNTDLKAQKSFQVLAGYSADFGPEARNGRKYKFIMEAYYKSLWDLVSYEVDNVRIRYAGENNSSGYLAGLDMRINGELVPGAESWINLSFLRAREKIDGIQHLKRDVGEAEGSPVADVPRPTDQFMTLNVFFQDYLPDNENFRVHVATSIGTGLPFGIKDNNTIYRNTYRYKPYHRVDIGFSTRLWAKAWKKDKPHSFLAVTRDSWISLEIFNLLQVRNEASRTWVKTIFKSQYAIPNYLSSRRLNIKVRFEF</sequence>
<keyword evidence="2" id="KW-0378">Hydrolase</keyword>
<name>A0A9D7SYP5_9BACT</name>
<dbReference type="Pfam" id="PF13715">
    <property type="entry name" value="CarbopepD_reg_2"/>
    <property type="match status" value="1"/>
</dbReference>
<dbReference type="Proteomes" id="UP000808337">
    <property type="component" value="Unassembled WGS sequence"/>
</dbReference>
<keyword evidence="2" id="KW-0645">Protease</keyword>
<keyword evidence="2" id="KW-0121">Carboxypeptidase</keyword>
<dbReference type="SUPFAM" id="SSF49464">
    <property type="entry name" value="Carboxypeptidase regulatory domain-like"/>
    <property type="match status" value="1"/>
</dbReference>
<dbReference type="GO" id="GO:0004180">
    <property type="term" value="F:carboxypeptidase activity"/>
    <property type="evidence" value="ECO:0007669"/>
    <property type="project" value="UniProtKB-KW"/>
</dbReference>
<protein>
    <submittedName>
        <fullName evidence="2">Carboxypeptidase-like regulatory domain-containing protein</fullName>
    </submittedName>
</protein>
<evidence type="ECO:0000259" key="1">
    <source>
        <dbReference type="Pfam" id="PF07715"/>
    </source>
</evidence>
<gene>
    <name evidence="2" type="ORF">IPP15_18860</name>
</gene>
<comment type="caution">
    <text evidence="2">The sequence shown here is derived from an EMBL/GenBank/DDBJ whole genome shotgun (WGS) entry which is preliminary data.</text>
</comment>
<evidence type="ECO:0000313" key="2">
    <source>
        <dbReference type="EMBL" id="MBK9984398.1"/>
    </source>
</evidence>
<dbReference type="EMBL" id="JADKGY010000029">
    <property type="protein sequence ID" value="MBK9984398.1"/>
    <property type="molecule type" value="Genomic_DNA"/>
</dbReference>
<dbReference type="Pfam" id="PF07715">
    <property type="entry name" value="Plug"/>
    <property type="match status" value="1"/>
</dbReference>